<evidence type="ECO:0000313" key="7">
    <source>
        <dbReference type="Proteomes" id="UP000235388"/>
    </source>
</evidence>
<gene>
    <name evidence="6" type="ORF">PCANC_06098</name>
    <name evidence="4" type="ORF">PCANC_10862</name>
    <name evidence="5" type="ORF">PCASD_10577</name>
    <name evidence="3" type="ORF">PCASD_22412</name>
</gene>
<dbReference type="AlphaFoldDB" id="A0A2N5VTV3"/>
<reference evidence="7 8" key="1">
    <citation type="submission" date="2017-11" db="EMBL/GenBank/DDBJ databases">
        <title>De novo assembly and phasing of dikaryotic genomes from two isolates of Puccinia coronata f. sp. avenae, the causal agent of oat crown rust.</title>
        <authorList>
            <person name="Miller M.E."/>
            <person name="Zhang Y."/>
            <person name="Omidvar V."/>
            <person name="Sperschneider J."/>
            <person name="Schwessinger B."/>
            <person name="Raley C."/>
            <person name="Palmer J.M."/>
            <person name="Garnica D."/>
            <person name="Upadhyaya N."/>
            <person name="Rathjen J."/>
            <person name="Taylor J.M."/>
            <person name="Park R.F."/>
            <person name="Dodds P.N."/>
            <person name="Hirsch C.D."/>
            <person name="Kianian S.F."/>
            <person name="Figueroa M."/>
        </authorList>
    </citation>
    <scope>NUCLEOTIDE SEQUENCE [LARGE SCALE GENOMIC DNA]</scope>
    <source>
        <strain evidence="6">12NC29</strain>
        <strain evidence="3">12SD80</strain>
    </source>
</reference>
<evidence type="ECO:0000313" key="6">
    <source>
        <dbReference type="EMBL" id="PLW53430.1"/>
    </source>
</evidence>
<evidence type="ECO:0000256" key="1">
    <source>
        <dbReference type="SAM" id="MobiDB-lite"/>
    </source>
</evidence>
<keyword evidence="2" id="KW-0732">Signal</keyword>
<accession>A0A2N5VTV3</accession>
<evidence type="ECO:0000313" key="4">
    <source>
        <dbReference type="EMBL" id="PLW17690.1"/>
    </source>
</evidence>
<sequence length="88" mass="9875">MEFLVPFINFLLIGGITAVTVGSRSMAAPSKDTSADTARRSNLLWKRKKKHKKPKVIDISPSVSINTFSPEDRHWHIVPPRLLPISEP</sequence>
<feature type="region of interest" description="Disordered" evidence="1">
    <location>
        <begin position="25"/>
        <end position="49"/>
    </location>
</feature>
<evidence type="ECO:0000313" key="8">
    <source>
        <dbReference type="Proteomes" id="UP000235392"/>
    </source>
</evidence>
<feature type="signal peptide" evidence="2">
    <location>
        <begin position="1"/>
        <end position="18"/>
    </location>
</feature>
<comment type="caution">
    <text evidence="6">The sequence shown here is derived from an EMBL/GenBank/DDBJ whole genome shotgun (WGS) entry which is preliminary data.</text>
</comment>
<proteinExistence type="predicted"/>
<dbReference type="EMBL" id="PGCI01000774">
    <property type="protein sequence ID" value="PLW16351.1"/>
    <property type="molecule type" value="Genomic_DNA"/>
</dbReference>
<dbReference type="EMBL" id="PGCJ01000062">
    <property type="protein sequence ID" value="PLW53430.1"/>
    <property type="molecule type" value="Genomic_DNA"/>
</dbReference>
<dbReference type="EMBL" id="PGCI01000129">
    <property type="protein sequence ID" value="PLW38361.1"/>
    <property type="molecule type" value="Genomic_DNA"/>
</dbReference>
<name>A0A2N5VTV3_9BASI</name>
<evidence type="ECO:0000256" key="2">
    <source>
        <dbReference type="SAM" id="SignalP"/>
    </source>
</evidence>
<dbReference type="Proteomes" id="UP000235392">
    <property type="component" value="Unassembled WGS sequence"/>
</dbReference>
<organism evidence="6 7">
    <name type="scientific">Puccinia coronata f. sp. avenae</name>
    <dbReference type="NCBI Taxonomy" id="200324"/>
    <lineage>
        <taxon>Eukaryota</taxon>
        <taxon>Fungi</taxon>
        <taxon>Dikarya</taxon>
        <taxon>Basidiomycota</taxon>
        <taxon>Pucciniomycotina</taxon>
        <taxon>Pucciniomycetes</taxon>
        <taxon>Pucciniales</taxon>
        <taxon>Pucciniaceae</taxon>
        <taxon>Puccinia</taxon>
    </lineage>
</organism>
<dbReference type="Proteomes" id="UP000235388">
    <property type="component" value="Unassembled WGS sequence"/>
</dbReference>
<evidence type="ECO:0000313" key="3">
    <source>
        <dbReference type="EMBL" id="PLW16351.1"/>
    </source>
</evidence>
<dbReference type="EMBL" id="PGCJ01000845">
    <property type="protein sequence ID" value="PLW17690.1"/>
    <property type="molecule type" value="Genomic_DNA"/>
</dbReference>
<feature type="chain" id="PRO_5015084062" evidence="2">
    <location>
        <begin position="19"/>
        <end position="88"/>
    </location>
</feature>
<keyword evidence="7" id="KW-1185">Reference proteome</keyword>
<protein>
    <submittedName>
        <fullName evidence="6">Uncharacterized protein</fullName>
    </submittedName>
</protein>
<evidence type="ECO:0000313" key="5">
    <source>
        <dbReference type="EMBL" id="PLW38361.1"/>
    </source>
</evidence>